<evidence type="ECO:0000313" key="2">
    <source>
        <dbReference type="Proteomes" id="UP000008388"/>
    </source>
</evidence>
<keyword evidence="2" id="KW-1185">Reference proteome</keyword>
<dbReference type="KEGG" id="vg:26643639"/>
<evidence type="ECO:0000313" key="1">
    <source>
        <dbReference type="EMBL" id="AEH03534.1"/>
    </source>
</evidence>
<dbReference type="RefSeq" id="YP_009217190.1">
    <property type="nucleotide sequence ID" value="NC_028999.1"/>
</dbReference>
<sequence length="100" mass="11245">MFGSLVKGALLMVVGAAGLTAMMVWSDDAISNELLREFNDYVKSLPEDLVGEERNKTIHSYVERRMKEIRSALSMARNLCELEEKVQAFLQKNITPVPAE</sequence>
<accession>F8SJY6</accession>
<protein>
    <submittedName>
        <fullName evidence="1">Uncharacterized protein 110</fullName>
    </submittedName>
</protein>
<organism evidence="1 2">
    <name type="scientific">Pseudomonas phage PhiPA3</name>
    <name type="common">Pseudomonas aeruginosa phage PhiPA3</name>
    <dbReference type="NCBI Taxonomy" id="998086"/>
    <lineage>
        <taxon>Viruses</taxon>
        <taxon>Duplodnaviria</taxon>
        <taxon>Heunggongvirae</taxon>
        <taxon>Uroviricota</taxon>
        <taxon>Caudoviricetes</taxon>
        <taxon>Chimalliviridae</taxon>
        <taxon>Miltoncavirus</taxon>
        <taxon>Miltoncavirus PhiPA3</taxon>
    </lineage>
</organism>
<proteinExistence type="predicted"/>
<organismHost>
    <name type="scientific">Pseudomonas aeruginosa</name>
    <dbReference type="NCBI Taxonomy" id="287"/>
</organismHost>
<gene>
    <name evidence="1" type="primary">110</name>
</gene>
<reference evidence="1 2" key="1">
    <citation type="journal article" date="2011" name="Microbiology">
        <title>The Pseudomonas aeruginosa generalized transducing phage phiPA3 is a new member of the phiKZ-like group of 'jumbo' phages, and infects model laboratory strains and clinical isolates from cystic fibrosis patients.</title>
        <authorList>
            <person name="Monson R."/>
            <person name="Foulds I."/>
            <person name="Foweraker J."/>
            <person name="Welch M."/>
            <person name="Salmond G.P."/>
        </authorList>
    </citation>
    <scope>NUCLEOTIDE SEQUENCE [LARGE SCALE GENOMIC DNA]</scope>
</reference>
<dbReference type="Proteomes" id="UP000008388">
    <property type="component" value="Segment"/>
</dbReference>
<dbReference type="EMBL" id="HQ630627">
    <property type="protein sequence ID" value="AEH03534.1"/>
    <property type="molecule type" value="Genomic_DNA"/>
</dbReference>
<name>F8SJY6_BPPA3</name>
<dbReference type="GeneID" id="26643639"/>